<evidence type="ECO:0000313" key="3">
    <source>
        <dbReference type="Proteomes" id="UP000605846"/>
    </source>
</evidence>
<reference evidence="2" key="1">
    <citation type="submission" date="2020-01" db="EMBL/GenBank/DDBJ databases">
        <title>Genome Sequencing of Three Apophysomyces-Like Fungal Strains Confirms a Novel Fungal Genus in the Mucoromycota with divergent Burkholderia-like Endosymbiotic Bacteria.</title>
        <authorList>
            <person name="Stajich J.E."/>
            <person name="Macias A.M."/>
            <person name="Carter-House D."/>
            <person name="Lovett B."/>
            <person name="Kasson L.R."/>
            <person name="Berry K."/>
            <person name="Grigoriev I."/>
            <person name="Chang Y."/>
            <person name="Spatafora J."/>
            <person name="Kasson M.T."/>
        </authorList>
    </citation>
    <scope>NUCLEOTIDE SEQUENCE</scope>
    <source>
        <strain evidence="2">NRRL A-21654</strain>
    </source>
</reference>
<sequence>MRTVFPMSAPKAHSIEGYDYIFYTLPAAVTEPWEDLVEQMNDALQKIQKKIHHQVPHQASRVSNTMASYKKPRVKSS</sequence>
<dbReference type="EMBL" id="JABAYA010000030">
    <property type="protein sequence ID" value="KAF7728892.1"/>
    <property type="molecule type" value="Genomic_DNA"/>
</dbReference>
<evidence type="ECO:0000256" key="1">
    <source>
        <dbReference type="SAM" id="MobiDB-lite"/>
    </source>
</evidence>
<name>A0A8H7BZD3_9FUNG</name>
<protein>
    <submittedName>
        <fullName evidence="2">Uncharacterized protein</fullName>
    </submittedName>
</protein>
<evidence type="ECO:0000313" key="2">
    <source>
        <dbReference type="EMBL" id="KAF7728892.1"/>
    </source>
</evidence>
<comment type="caution">
    <text evidence="2">The sequence shown here is derived from an EMBL/GenBank/DDBJ whole genome shotgun (WGS) entry which is preliminary data.</text>
</comment>
<dbReference type="AlphaFoldDB" id="A0A8H7BZD3"/>
<keyword evidence="3" id="KW-1185">Reference proteome</keyword>
<accession>A0A8H7BZD3</accession>
<organism evidence="2 3">
    <name type="scientific">Apophysomyces ossiformis</name>
    <dbReference type="NCBI Taxonomy" id="679940"/>
    <lineage>
        <taxon>Eukaryota</taxon>
        <taxon>Fungi</taxon>
        <taxon>Fungi incertae sedis</taxon>
        <taxon>Mucoromycota</taxon>
        <taxon>Mucoromycotina</taxon>
        <taxon>Mucoromycetes</taxon>
        <taxon>Mucorales</taxon>
        <taxon>Mucorineae</taxon>
        <taxon>Mucoraceae</taxon>
        <taxon>Apophysomyces</taxon>
    </lineage>
</organism>
<gene>
    <name evidence="2" type="ORF">EC973_005287</name>
</gene>
<dbReference type="Proteomes" id="UP000605846">
    <property type="component" value="Unassembled WGS sequence"/>
</dbReference>
<proteinExistence type="predicted"/>
<feature type="region of interest" description="Disordered" evidence="1">
    <location>
        <begin position="53"/>
        <end position="77"/>
    </location>
</feature>